<reference evidence="1" key="2">
    <citation type="journal article" date="2021" name="Genome Biol. Evol.">
        <title>Developing a high-quality reference genome for a parasitic bivalve with doubly uniparental inheritance (Bivalvia: Unionida).</title>
        <authorList>
            <person name="Smith C.H."/>
        </authorList>
    </citation>
    <scope>NUCLEOTIDE SEQUENCE</scope>
    <source>
        <strain evidence="1">CHS0354</strain>
        <tissue evidence="1">Mantle</tissue>
    </source>
</reference>
<organism evidence="1 2">
    <name type="scientific">Potamilus streckersoni</name>
    <dbReference type="NCBI Taxonomy" id="2493646"/>
    <lineage>
        <taxon>Eukaryota</taxon>
        <taxon>Metazoa</taxon>
        <taxon>Spiralia</taxon>
        <taxon>Lophotrochozoa</taxon>
        <taxon>Mollusca</taxon>
        <taxon>Bivalvia</taxon>
        <taxon>Autobranchia</taxon>
        <taxon>Heteroconchia</taxon>
        <taxon>Palaeoheterodonta</taxon>
        <taxon>Unionida</taxon>
        <taxon>Unionoidea</taxon>
        <taxon>Unionidae</taxon>
        <taxon>Ambleminae</taxon>
        <taxon>Lampsilini</taxon>
        <taxon>Potamilus</taxon>
    </lineage>
</organism>
<dbReference type="EMBL" id="JAEAOA010000768">
    <property type="protein sequence ID" value="KAK3599927.1"/>
    <property type="molecule type" value="Genomic_DNA"/>
</dbReference>
<dbReference type="Proteomes" id="UP001195483">
    <property type="component" value="Unassembled WGS sequence"/>
</dbReference>
<protein>
    <submittedName>
        <fullName evidence="1">Uncharacterized protein</fullName>
    </submittedName>
</protein>
<proteinExistence type="predicted"/>
<accession>A0AAE0W492</accession>
<dbReference type="AlphaFoldDB" id="A0AAE0W492"/>
<evidence type="ECO:0000313" key="2">
    <source>
        <dbReference type="Proteomes" id="UP001195483"/>
    </source>
</evidence>
<gene>
    <name evidence="1" type="ORF">CHS0354_012568</name>
</gene>
<keyword evidence="2" id="KW-1185">Reference proteome</keyword>
<comment type="caution">
    <text evidence="1">The sequence shown here is derived from an EMBL/GenBank/DDBJ whole genome shotgun (WGS) entry which is preliminary data.</text>
</comment>
<reference evidence="1" key="1">
    <citation type="journal article" date="2021" name="Genome Biol. Evol.">
        <title>A High-Quality Reference Genome for a Parasitic Bivalve with Doubly Uniparental Inheritance (Bivalvia: Unionida).</title>
        <authorList>
            <person name="Smith C.H."/>
        </authorList>
    </citation>
    <scope>NUCLEOTIDE SEQUENCE</scope>
    <source>
        <strain evidence="1">CHS0354</strain>
    </source>
</reference>
<reference evidence="1" key="3">
    <citation type="submission" date="2023-05" db="EMBL/GenBank/DDBJ databases">
        <authorList>
            <person name="Smith C.H."/>
        </authorList>
    </citation>
    <scope>NUCLEOTIDE SEQUENCE</scope>
    <source>
        <strain evidence="1">CHS0354</strain>
        <tissue evidence="1">Mantle</tissue>
    </source>
</reference>
<sequence>MDSRIVYGMGRLHATFRTDISMVLHFTPLATKFTCLWHFRLSEGLSTFVYDQYIFGYLHYEIIVVYTCGDTESDKQAVAGDTDLTYARPRSIGPQALSVVTSNLTLSTSWRNAAAVPSA</sequence>
<evidence type="ECO:0000313" key="1">
    <source>
        <dbReference type="EMBL" id="KAK3599927.1"/>
    </source>
</evidence>
<name>A0AAE0W492_9BIVA</name>